<dbReference type="InterPro" id="IPR031165">
    <property type="entry name" value="GNAT_YJDJ"/>
</dbReference>
<gene>
    <name evidence="2" type="ORF">SAMN05444682_107149</name>
</gene>
<name>A0A1I3NA69_9SPHI</name>
<dbReference type="PROSITE" id="PS51729">
    <property type="entry name" value="GNAT_YJDJ"/>
    <property type="match status" value="1"/>
</dbReference>
<dbReference type="RefSeq" id="WP_090628148.1">
    <property type="nucleotide sequence ID" value="NZ_FOQO01000007.1"/>
</dbReference>
<dbReference type="AlphaFoldDB" id="A0A1I3NA69"/>
<dbReference type="CDD" id="cd04301">
    <property type="entry name" value="NAT_SF"/>
    <property type="match status" value="1"/>
</dbReference>
<dbReference type="SUPFAM" id="SSF55729">
    <property type="entry name" value="Acyl-CoA N-acyltransferases (Nat)"/>
    <property type="match status" value="1"/>
</dbReference>
<accession>A0A1I3NA69</accession>
<evidence type="ECO:0000313" key="3">
    <source>
        <dbReference type="Proteomes" id="UP000198670"/>
    </source>
</evidence>
<dbReference type="InterPro" id="IPR016181">
    <property type="entry name" value="Acyl_CoA_acyltransferase"/>
</dbReference>
<reference evidence="2 3" key="1">
    <citation type="submission" date="2016-10" db="EMBL/GenBank/DDBJ databases">
        <authorList>
            <person name="de Groot N.N."/>
        </authorList>
    </citation>
    <scope>NUCLEOTIDE SEQUENCE [LARGE SCALE GENOMIC DNA]</scope>
    <source>
        <strain evidence="2 3">RK1</strain>
    </source>
</reference>
<dbReference type="InterPro" id="IPR045057">
    <property type="entry name" value="Gcn5-rel_NAT"/>
</dbReference>
<dbReference type="PANTHER" id="PTHR31435">
    <property type="entry name" value="PROTEIN NATD1"/>
    <property type="match status" value="1"/>
</dbReference>
<dbReference type="Proteomes" id="UP000198670">
    <property type="component" value="Unassembled WGS sequence"/>
</dbReference>
<dbReference type="Gene3D" id="3.40.630.30">
    <property type="match status" value="1"/>
</dbReference>
<dbReference type="EMBL" id="FOQO01000007">
    <property type="protein sequence ID" value="SFJ06188.1"/>
    <property type="molecule type" value="Genomic_DNA"/>
</dbReference>
<dbReference type="OrthoDB" id="1120671at2"/>
<feature type="domain" description="N-acetyltransferase" evidence="1">
    <location>
        <begin position="5"/>
        <end position="90"/>
    </location>
</feature>
<sequence>MSEIINNTQNLRFEIHLGTEVAYLEYRFYKKDIAFMHTFVPEAFKGKGIASQLAQYAFAYAKREKKPVMVYCPFVSKYVKAHPAVKEQLDKEYHKG</sequence>
<keyword evidence="3" id="KW-1185">Reference proteome</keyword>
<dbReference type="PANTHER" id="PTHR31435:SF9">
    <property type="entry name" value="PROTEIN NATD1"/>
    <property type="match status" value="1"/>
</dbReference>
<evidence type="ECO:0000259" key="1">
    <source>
        <dbReference type="PROSITE" id="PS51729"/>
    </source>
</evidence>
<evidence type="ECO:0000313" key="2">
    <source>
        <dbReference type="EMBL" id="SFJ06188.1"/>
    </source>
</evidence>
<organism evidence="2 3">
    <name type="scientific">Parapedobacter indicus</name>
    <dbReference type="NCBI Taxonomy" id="1477437"/>
    <lineage>
        <taxon>Bacteria</taxon>
        <taxon>Pseudomonadati</taxon>
        <taxon>Bacteroidota</taxon>
        <taxon>Sphingobacteriia</taxon>
        <taxon>Sphingobacteriales</taxon>
        <taxon>Sphingobacteriaceae</taxon>
        <taxon>Parapedobacter</taxon>
    </lineage>
</organism>
<protein>
    <recommendedName>
        <fullName evidence="1">N-acetyltransferase domain-containing protein</fullName>
    </recommendedName>
</protein>
<proteinExistence type="predicted"/>
<dbReference type="Pfam" id="PF14542">
    <property type="entry name" value="Acetyltransf_CG"/>
    <property type="match status" value="1"/>
</dbReference>
<dbReference type="STRING" id="1477437.SAMN05444682_107149"/>